<feature type="transmembrane region" description="Helical" evidence="7">
    <location>
        <begin position="400"/>
        <end position="421"/>
    </location>
</feature>
<comment type="subcellular location">
    <subcellularLocation>
        <location evidence="1">Cell membrane</location>
        <topology evidence="1">Multi-pass membrane protein</topology>
    </subcellularLocation>
</comment>
<feature type="transmembrane region" description="Helical" evidence="7">
    <location>
        <begin position="315"/>
        <end position="335"/>
    </location>
</feature>
<dbReference type="Pfam" id="PF06738">
    <property type="entry name" value="ThrE"/>
    <property type="match status" value="1"/>
</dbReference>
<evidence type="ECO:0000256" key="5">
    <source>
        <dbReference type="ARBA" id="ARBA00023136"/>
    </source>
</evidence>
<feature type="transmembrane region" description="Helical" evidence="7">
    <location>
        <begin position="341"/>
        <end position="361"/>
    </location>
</feature>
<feature type="domain" description="Threonine/serine exporter-like N-terminal" evidence="8">
    <location>
        <begin position="22"/>
        <end position="274"/>
    </location>
</feature>
<keyword evidence="2" id="KW-1003">Cell membrane</keyword>
<keyword evidence="11" id="KW-1185">Reference proteome</keyword>
<feature type="transmembrane region" description="Helical" evidence="7">
    <location>
        <begin position="254"/>
        <end position="275"/>
    </location>
</feature>
<evidence type="ECO:0000313" key="11">
    <source>
        <dbReference type="Proteomes" id="UP001597391"/>
    </source>
</evidence>
<evidence type="ECO:0000256" key="2">
    <source>
        <dbReference type="ARBA" id="ARBA00022475"/>
    </source>
</evidence>
<dbReference type="EMBL" id="JBHUOP010000002">
    <property type="protein sequence ID" value="MFD2840150.1"/>
    <property type="molecule type" value="Genomic_DNA"/>
</dbReference>
<dbReference type="InterPro" id="IPR010619">
    <property type="entry name" value="ThrE-like_N"/>
</dbReference>
<keyword evidence="5 7" id="KW-0472">Membrane</keyword>
<comment type="caution">
    <text evidence="10">The sequence shown here is derived from an EMBL/GenBank/DDBJ whole genome shotgun (WGS) entry which is preliminary data.</text>
</comment>
<feature type="domain" description="Threonine/Serine exporter ThrE" evidence="9">
    <location>
        <begin position="297"/>
        <end position="422"/>
    </location>
</feature>
<feature type="transmembrane region" description="Helical" evidence="7">
    <location>
        <begin position="373"/>
        <end position="394"/>
    </location>
</feature>
<feature type="transmembrane region" description="Helical" evidence="7">
    <location>
        <begin position="287"/>
        <end position="308"/>
    </location>
</feature>
<organism evidence="10 11">
    <name type="scientific">Populibacterium corticicola</name>
    <dbReference type="NCBI Taxonomy" id="1812826"/>
    <lineage>
        <taxon>Bacteria</taxon>
        <taxon>Bacillati</taxon>
        <taxon>Actinomycetota</taxon>
        <taxon>Actinomycetes</taxon>
        <taxon>Micrococcales</taxon>
        <taxon>Jonesiaceae</taxon>
        <taxon>Populibacterium</taxon>
    </lineage>
</organism>
<dbReference type="PANTHER" id="PTHR34390">
    <property type="entry name" value="UPF0442 PROTEIN YJJB-RELATED"/>
    <property type="match status" value="1"/>
</dbReference>
<accession>A0ABW5XDT7</accession>
<evidence type="ECO:0000256" key="7">
    <source>
        <dbReference type="SAM" id="Phobius"/>
    </source>
</evidence>
<proteinExistence type="inferred from homology"/>
<evidence type="ECO:0000256" key="6">
    <source>
        <dbReference type="ARBA" id="ARBA00034125"/>
    </source>
</evidence>
<comment type="similarity">
    <text evidence="6">Belongs to the ThrE exporter (TC 2.A.79) family.</text>
</comment>
<evidence type="ECO:0000313" key="10">
    <source>
        <dbReference type="EMBL" id="MFD2840150.1"/>
    </source>
</evidence>
<dbReference type="Pfam" id="PF12821">
    <property type="entry name" value="ThrE_2"/>
    <property type="match status" value="1"/>
</dbReference>
<sequence length="434" mass="46174">MDAVYSQESKLEPIGLIRASRTVVRTGTMLLAAGSGSYRVKSSMKALGRALGMSDVHAQVTINEITATCHRGPMYRTEVAQTATIGVNSDRIKLIQTYCEALEPADETTSPEEIARRLDDAEAFLDAAEAKPHLYPDWLNSLCAAIACGAFAFLNNGGPVEIGAVLIGAFLGQYSRRLMLHRHLNQLAVAMIAGAVASIVYLGLAHGMYLAGLVESIHESGYISAVLFLVPGFPLITAALDLSHLDFSAGMSRLAYALMIMISAALSVWAVSTLWGLTPIPQEKHELVPWALFAFRLLASALGVWGFAMIFNSPFIVAVVAAGVGMIANTARLVLMDAGLFTQGAAFFAGLIVGVLCNLIAPRLDIPRITLSVPAVVIMIPGAAGYRAIYYLNAGDTLQALAYGVEAVFVVIAVAVGLTFARTLTDRNWLVTGK</sequence>
<name>A0ABW5XDT7_9MICO</name>
<keyword evidence="3 7" id="KW-0812">Transmembrane</keyword>
<evidence type="ECO:0000256" key="3">
    <source>
        <dbReference type="ARBA" id="ARBA00022692"/>
    </source>
</evidence>
<gene>
    <name evidence="10" type="ORF">ACFSYH_06160</name>
</gene>
<dbReference type="Proteomes" id="UP001597391">
    <property type="component" value="Unassembled WGS sequence"/>
</dbReference>
<evidence type="ECO:0000259" key="9">
    <source>
        <dbReference type="Pfam" id="PF12821"/>
    </source>
</evidence>
<keyword evidence="4 7" id="KW-1133">Transmembrane helix</keyword>
<reference evidence="11" key="1">
    <citation type="journal article" date="2019" name="Int. J. Syst. Evol. Microbiol.">
        <title>The Global Catalogue of Microorganisms (GCM) 10K type strain sequencing project: providing services to taxonomists for standard genome sequencing and annotation.</title>
        <authorList>
            <consortium name="The Broad Institute Genomics Platform"/>
            <consortium name="The Broad Institute Genome Sequencing Center for Infectious Disease"/>
            <person name="Wu L."/>
            <person name="Ma J."/>
        </authorList>
    </citation>
    <scope>NUCLEOTIDE SEQUENCE [LARGE SCALE GENOMIC DNA]</scope>
    <source>
        <strain evidence="11">KCTC 33576</strain>
    </source>
</reference>
<dbReference type="InterPro" id="IPR024528">
    <property type="entry name" value="ThrE_2"/>
</dbReference>
<feature type="transmembrane region" description="Helical" evidence="7">
    <location>
        <begin position="187"/>
        <end position="209"/>
    </location>
</feature>
<dbReference type="RefSeq" id="WP_377465843.1">
    <property type="nucleotide sequence ID" value="NZ_JBHUOP010000002.1"/>
</dbReference>
<evidence type="ECO:0000259" key="8">
    <source>
        <dbReference type="Pfam" id="PF06738"/>
    </source>
</evidence>
<protein>
    <submittedName>
        <fullName evidence="10">Threonine/serine exporter ThrE family protein</fullName>
    </submittedName>
</protein>
<dbReference type="PANTHER" id="PTHR34390:SF2">
    <property type="entry name" value="SUCCINATE TRANSPORTER SUBUNIT YJJP-RELATED"/>
    <property type="match status" value="1"/>
</dbReference>
<evidence type="ECO:0000256" key="4">
    <source>
        <dbReference type="ARBA" id="ARBA00022989"/>
    </source>
</evidence>
<evidence type="ECO:0000256" key="1">
    <source>
        <dbReference type="ARBA" id="ARBA00004651"/>
    </source>
</evidence>
<feature type="transmembrane region" description="Helical" evidence="7">
    <location>
        <begin position="221"/>
        <end position="242"/>
    </location>
</feature>
<dbReference type="InterPro" id="IPR050539">
    <property type="entry name" value="ThrE_Dicarb/AminoAcid_Exp"/>
</dbReference>